<evidence type="ECO:0008006" key="9">
    <source>
        <dbReference type="Google" id="ProtNLM"/>
    </source>
</evidence>
<dbReference type="InterPro" id="IPR036388">
    <property type="entry name" value="WH-like_DNA-bd_sf"/>
</dbReference>
<dbReference type="PANTHER" id="PTHR43133">
    <property type="entry name" value="RNA POLYMERASE ECF-TYPE SIGMA FACTO"/>
    <property type="match status" value="1"/>
</dbReference>
<gene>
    <name evidence="7" type="ORF">WH52_00065</name>
</gene>
<dbReference type="EMBL" id="LAPZ01000001">
    <property type="protein sequence ID" value="OSY89093.1"/>
    <property type="molecule type" value="Genomic_DNA"/>
</dbReference>
<dbReference type="SUPFAM" id="SSF88659">
    <property type="entry name" value="Sigma3 and sigma4 domains of RNA polymerase sigma factors"/>
    <property type="match status" value="1"/>
</dbReference>
<evidence type="ECO:0000256" key="2">
    <source>
        <dbReference type="ARBA" id="ARBA00023015"/>
    </source>
</evidence>
<keyword evidence="8" id="KW-1185">Reference proteome</keyword>
<evidence type="ECO:0000259" key="6">
    <source>
        <dbReference type="Pfam" id="PF08281"/>
    </source>
</evidence>
<dbReference type="OrthoDB" id="9795666at2"/>
<comment type="similarity">
    <text evidence="1">Belongs to the sigma-70 factor family. ECF subfamily.</text>
</comment>
<dbReference type="GO" id="GO:0016987">
    <property type="term" value="F:sigma factor activity"/>
    <property type="evidence" value="ECO:0007669"/>
    <property type="project" value="UniProtKB-KW"/>
</dbReference>
<proteinExistence type="inferred from homology"/>
<dbReference type="GO" id="GO:0006352">
    <property type="term" value="P:DNA-templated transcription initiation"/>
    <property type="evidence" value="ECO:0007669"/>
    <property type="project" value="InterPro"/>
</dbReference>
<dbReference type="Gene3D" id="1.10.10.10">
    <property type="entry name" value="Winged helix-like DNA-binding domain superfamily/Winged helix DNA-binding domain"/>
    <property type="match status" value="1"/>
</dbReference>
<dbReference type="GO" id="GO:0003677">
    <property type="term" value="F:DNA binding"/>
    <property type="evidence" value="ECO:0007669"/>
    <property type="project" value="InterPro"/>
</dbReference>
<evidence type="ECO:0000256" key="3">
    <source>
        <dbReference type="ARBA" id="ARBA00023082"/>
    </source>
</evidence>
<comment type="caution">
    <text evidence="7">The sequence shown here is derived from an EMBL/GenBank/DDBJ whole genome shotgun (WGS) entry which is preliminary data.</text>
</comment>
<dbReference type="Gene3D" id="1.10.1740.10">
    <property type="match status" value="1"/>
</dbReference>
<dbReference type="InterPro" id="IPR014284">
    <property type="entry name" value="RNA_pol_sigma-70_dom"/>
</dbReference>
<keyword evidence="3" id="KW-0731">Sigma factor</keyword>
<dbReference type="RefSeq" id="WP_086028886.1">
    <property type="nucleotide sequence ID" value="NZ_LAPZ01000001.1"/>
</dbReference>
<keyword evidence="4" id="KW-0804">Transcription</keyword>
<dbReference type="Pfam" id="PF08281">
    <property type="entry name" value="Sigma70_r4_2"/>
    <property type="match status" value="1"/>
</dbReference>
<evidence type="ECO:0000313" key="7">
    <source>
        <dbReference type="EMBL" id="OSY89093.1"/>
    </source>
</evidence>
<protein>
    <recommendedName>
        <fullName evidence="9">RNA polymerase subunit sigma-24</fullName>
    </recommendedName>
</protein>
<evidence type="ECO:0000256" key="1">
    <source>
        <dbReference type="ARBA" id="ARBA00010641"/>
    </source>
</evidence>
<dbReference type="CDD" id="cd06171">
    <property type="entry name" value="Sigma70_r4"/>
    <property type="match status" value="1"/>
</dbReference>
<evidence type="ECO:0000313" key="8">
    <source>
        <dbReference type="Proteomes" id="UP000194221"/>
    </source>
</evidence>
<dbReference type="AlphaFoldDB" id="A0A1Y2PF26"/>
<dbReference type="InterPro" id="IPR007627">
    <property type="entry name" value="RNA_pol_sigma70_r2"/>
</dbReference>
<dbReference type="NCBIfam" id="TIGR02937">
    <property type="entry name" value="sigma70-ECF"/>
    <property type="match status" value="1"/>
</dbReference>
<name>A0A1Y2PF26_9FLAO</name>
<dbReference type="InParanoid" id="A0A1Y2PF26"/>
<dbReference type="InterPro" id="IPR013324">
    <property type="entry name" value="RNA_pol_sigma_r3/r4-like"/>
</dbReference>
<evidence type="ECO:0000259" key="5">
    <source>
        <dbReference type="Pfam" id="PF04542"/>
    </source>
</evidence>
<dbReference type="Proteomes" id="UP000194221">
    <property type="component" value="Unassembled WGS sequence"/>
</dbReference>
<reference evidence="7 8" key="1">
    <citation type="submission" date="2015-03" db="EMBL/GenBank/DDBJ databases">
        <title>Genome sequence of Tenacibaculum sp. S2-2, isolated from intestinal microbiota of sea cucumber, Apostichopus japonicas.</title>
        <authorList>
            <person name="Shao Z."/>
            <person name="Wang L."/>
            <person name="Li X."/>
        </authorList>
    </citation>
    <scope>NUCLEOTIDE SEQUENCE [LARGE SCALE GENOMIC DNA]</scope>
    <source>
        <strain evidence="7 8">S2-2</strain>
    </source>
</reference>
<keyword evidence="2" id="KW-0805">Transcription regulation</keyword>
<dbReference type="InterPro" id="IPR013249">
    <property type="entry name" value="RNA_pol_sigma70_r4_t2"/>
</dbReference>
<evidence type="ECO:0000256" key="4">
    <source>
        <dbReference type="ARBA" id="ARBA00023163"/>
    </source>
</evidence>
<dbReference type="SUPFAM" id="SSF88946">
    <property type="entry name" value="Sigma2 domain of RNA polymerase sigma factors"/>
    <property type="match status" value="1"/>
</dbReference>
<dbReference type="InterPro" id="IPR039425">
    <property type="entry name" value="RNA_pol_sigma-70-like"/>
</dbReference>
<feature type="domain" description="RNA polymerase sigma-70 region 2" evidence="5">
    <location>
        <begin position="27"/>
        <end position="93"/>
    </location>
</feature>
<feature type="domain" description="RNA polymerase sigma factor 70 region 4 type 2" evidence="6">
    <location>
        <begin position="127"/>
        <end position="178"/>
    </location>
</feature>
<dbReference type="PANTHER" id="PTHR43133:SF51">
    <property type="entry name" value="RNA POLYMERASE SIGMA FACTOR"/>
    <property type="match status" value="1"/>
</dbReference>
<dbReference type="InterPro" id="IPR013325">
    <property type="entry name" value="RNA_pol_sigma_r2"/>
</dbReference>
<organism evidence="7 8">
    <name type="scientific">Tenacibaculum holothuriorum</name>
    <dbReference type="NCBI Taxonomy" id="1635173"/>
    <lineage>
        <taxon>Bacteria</taxon>
        <taxon>Pseudomonadati</taxon>
        <taxon>Bacteroidota</taxon>
        <taxon>Flavobacteriia</taxon>
        <taxon>Flavobacteriales</taxon>
        <taxon>Flavobacteriaceae</taxon>
        <taxon>Tenacibaculum</taxon>
    </lineage>
</organism>
<dbReference type="Pfam" id="PF04542">
    <property type="entry name" value="Sigma70_r2"/>
    <property type="match status" value="1"/>
</dbReference>
<sequence length="185" mass="21919">MEEEKLTDSELIESYKRGNKKVITILVKRWHIIFCKVAFIIVKDKFIAKDIAQESWKVILNKIESLQNSNKFKSWALQIVKSKSIDYLRKVNRRNKNLEKYKKELSVYNSDFEEEEETNSNIVLKKRLKKAIQSLPNKQRVVIELFYLNEYSLKEISSLLHISVGTAKSRLFNAREELKSILKHK</sequence>
<dbReference type="STRING" id="1635173.WH52_00065"/>
<accession>A0A1Y2PF26</accession>